<evidence type="ECO:0000256" key="1">
    <source>
        <dbReference type="ARBA" id="ARBA00010835"/>
    </source>
</evidence>
<dbReference type="InterPro" id="IPR005139">
    <property type="entry name" value="PCRF"/>
</dbReference>
<evidence type="ECO:0000313" key="4">
    <source>
        <dbReference type="EMBL" id="CAI8052602.1"/>
    </source>
</evidence>
<dbReference type="InterPro" id="IPR045853">
    <property type="entry name" value="Pep_chain_release_fac_I_sf"/>
</dbReference>
<organism evidence="4 5">
    <name type="scientific">Geodia barretti</name>
    <name type="common">Barrett's horny sponge</name>
    <dbReference type="NCBI Taxonomy" id="519541"/>
    <lineage>
        <taxon>Eukaryota</taxon>
        <taxon>Metazoa</taxon>
        <taxon>Porifera</taxon>
        <taxon>Demospongiae</taxon>
        <taxon>Heteroscleromorpha</taxon>
        <taxon>Tetractinellida</taxon>
        <taxon>Astrophorina</taxon>
        <taxon>Geodiidae</taxon>
        <taxon>Geodia</taxon>
    </lineage>
</organism>
<feature type="domain" description="Peptide chain release factor" evidence="3">
    <location>
        <begin position="95"/>
        <end position="205"/>
    </location>
</feature>
<dbReference type="NCBIfam" id="TIGR00020">
    <property type="entry name" value="prfB"/>
    <property type="match status" value="1"/>
</dbReference>
<dbReference type="PANTHER" id="PTHR43116:SF3">
    <property type="entry name" value="CLASS I PEPTIDE CHAIN RELEASE FACTOR"/>
    <property type="match status" value="1"/>
</dbReference>
<dbReference type="GO" id="GO:0016149">
    <property type="term" value="F:translation release factor activity, codon specific"/>
    <property type="evidence" value="ECO:0007669"/>
    <property type="project" value="InterPro"/>
</dbReference>
<dbReference type="SMART" id="SM00937">
    <property type="entry name" value="PCRF"/>
    <property type="match status" value="1"/>
</dbReference>
<keyword evidence="5" id="KW-1185">Reference proteome</keyword>
<dbReference type="Gene3D" id="3.30.160.20">
    <property type="match status" value="1"/>
</dbReference>
<dbReference type="AlphaFoldDB" id="A0AA35XIY6"/>
<dbReference type="InterPro" id="IPR004374">
    <property type="entry name" value="PrfB"/>
</dbReference>
<gene>
    <name evidence="4" type="ORF">GBAR_LOCUS28763</name>
</gene>
<comment type="similarity">
    <text evidence="1">Belongs to the prokaryotic/mitochondrial release factor family.</text>
</comment>
<dbReference type="FunFam" id="3.30.160.20:FF:000004">
    <property type="entry name" value="Peptide chain release factor 1"/>
    <property type="match status" value="1"/>
</dbReference>
<dbReference type="Pfam" id="PF03462">
    <property type="entry name" value="PCRF"/>
    <property type="match status" value="1"/>
</dbReference>
<proteinExistence type="inferred from homology"/>
<name>A0AA35XIY6_GEOBA</name>
<dbReference type="Gene3D" id="3.30.70.1660">
    <property type="match status" value="1"/>
</dbReference>
<dbReference type="InterPro" id="IPR000352">
    <property type="entry name" value="Pep_chain_release_fac_I"/>
</dbReference>
<evidence type="ECO:0000313" key="5">
    <source>
        <dbReference type="Proteomes" id="UP001174909"/>
    </source>
</evidence>
<feature type="non-terminal residue" evidence="4">
    <location>
        <position position="1"/>
    </location>
</feature>
<dbReference type="HAMAP" id="MF_00094">
    <property type="entry name" value="Rel_fac_2"/>
    <property type="match status" value="1"/>
</dbReference>
<dbReference type="Gene3D" id="1.20.58.410">
    <property type="entry name" value="Release factor"/>
    <property type="match status" value="1"/>
</dbReference>
<dbReference type="EMBL" id="CASHTH010004026">
    <property type="protein sequence ID" value="CAI8052602.1"/>
    <property type="molecule type" value="Genomic_DNA"/>
</dbReference>
<evidence type="ECO:0000259" key="3">
    <source>
        <dbReference type="SMART" id="SM00937"/>
    </source>
</evidence>
<protein>
    <submittedName>
        <fullName evidence="4">Peptide chain release factor 2</fullName>
    </submittedName>
</protein>
<evidence type="ECO:0000256" key="2">
    <source>
        <dbReference type="ARBA" id="ARBA00022917"/>
    </source>
</evidence>
<dbReference type="Proteomes" id="UP001174909">
    <property type="component" value="Unassembled WGS sequence"/>
</dbReference>
<comment type="caution">
    <text evidence="4">The sequence shown here is derived from an EMBL/GenBank/DDBJ whole genome shotgun (WGS) entry which is preliminary data.</text>
</comment>
<reference evidence="4" key="1">
    <citation type="submission" date="2023-03" db="EMBL/GenBank/DDBJ databases">
        <authorList>
            <person name="Steffen K."/>
            <person name="Cardenas P."/>
        </authorList>
    </citation>
    <scope>NUCLEOTIDE SEQUENCE</scope>
</reference>
<sequence>HRLTQGSPPRKPIWKKFASNWKRCLASSIQSWSGFDLARKETVIEELNREASASDFWDDPINAQRKMQELGQLQQSVELWRNLQSQVTDLRELADLGIENGDDSLTEELTAETANVATELSKAEMQLTLSGQYDDRPAILTIHSGAGGTDSHDWVEMLVGMYAGWASSRNRPVQVLDTAYGDEAGLRTGTLEIGGQHAFGYLNAEVGVHRLVRMSPFDPARRRQTSFARVEVLPAALEESGEVDIRPDDLKMDFFRSSGPGGQNVQKVASAVRLTHLPTGLVVTCQTERSQHQNRDYAMRILRARLLALREQERAQQLSNLRGVRVSAEWGNQIRSYVLHPYKSVKDHRTDFQVGNADAVLAGEIDGFIEAYLVSKLGNDK</sequence>
<accession>A0AA35XIY6</accession>
<dbReference type="GO" id="GO:0005737">
    <property type="term" value="C:cytoplasm"/>
    <property type="evidence" value="ECO:0007669"/>
    <property type="project" value="InterPro"/>
</dbReference>
<dbReference type="SUPFAM" id="SSF75620">
    <property type="entry name" value="Release factor"/>
    <property type="match status" value="1"/>
</dbReference>
<dbReference type="PANTHER" id="PTHR43116">
    <property type="entry name" value="PEPTIDE CHAIN RELEASE FACTOR 2"/>
    <property type="match status" value="1"/>
</dbReference>
<keyword evidence="2" id="KW-0648">Protein biosynthesis</keyword>
<dbReference type="Pfam" id="PF00472">
    <property type="entry name" value="RF-1"/>
    <property type="match status" value="1"/>
</dbReference>